<protein>
    <submittedName>
        <fullName evidence="1">Type IX secretion system membrane protein PorP/SprF</fullName>
    </submittedName>
</protein>
<reference evidence="1 2" key="1">
    <citation type="submission" date="2018-09" db="EMBL/GenBank/DDBJ databases">
        <title>Genome sequencing of strain 6GH32-13.</title>
        <authorList>
            <person name="Weon H.-Y."/>
            <person name="Heo J."/>
            <person name="Kwon S.-W."/>
        </authorList>
    </citation>
    <scope>NUCLEOTIDE SEQUENCE [LARGE SCALE GENOMIC DNA]</scope>
    <source>
        <strain evidence="1 2">5GH32-13</strain>
    </source>
</reference>
<dbReference type="KEGG" id="pseg:D3H65_02725"/>
<name>A0A3B7MI07_9BACT</name>
<organism evidence="1 2">
    <name type="scientific">Paraflavitalea soli</name>
    <dbReference type="NCBI Taxonomy" id="2315862"/>
    <lineage>
        <taxon>Bacteria</taxon>
        <taxon>Pseudomonadati</taxon>
        <taxon>Bacteroidota</taxon>
        <taxon>Chitinophagia</taxon>
        <taxon>Chitinophagales</taxon>
        <taxon>Chitinophagaceae</taxon>
        <taxon>Paraflavitalea</taxon>
    </lineage>
</organism>
<evidence type="ECO:0000313" key="1">
    <source>
        <dbReference type="EMBL" id="AXY72943.1"/>
    </source>
</evidence>
<dbReference type="EMBL" id="CP032157">
    <property type="protein sequence ID" value="AXY72943.1"/>
    <property type="molecule type" value="Genomic_DNA"/>
</dbReference>
<proteinExistence type="predicted"/>
<dbReference type="Pfam" id="PF11751">
    <property type="entry name" value="PorP_SprF"/>
    <property type="match status" value="1"/>
</dbReference>
<dbReference type="RefSeq" id="WP_119048781.1">
    <property type="nucleotide sequence ID" value="NZ_CP032157.1"/>
</dbReference>
<dbReference type="Proteomes" id="UP000263900">
    <property type="component" value="Chromosome"/>
</dbReference>
<gene>
    <name evidence="1" type="ORF">D3H65_02725</name>
</gene>
<evidence type="ECO:0000313" key="2">
    <source>
        <dbReference type="Proteomes" id="UP000263900"/>
    </source>
</evidence>
<keyword evidence="2" id="KW-1185">Reference proteome</keyword>
<dbReference type="InterPro" id="IPR019861">
    <property type="entry name" value="PorP/SprF_Bacteroidetes"/>
</dbReference>
<accession>A0A3B7MI07</accession>
<dbReference type="OrthoDB" id="626665at2"/>
<sequence length="77" mass="8674">MNAKFQYLDLVWMGGSYRYKDGYAGMLGLNISDAVNLGYAYDVTTSGLKTVSKGTHRLLIGFILGNKYNDRCPEKLW</sequence>
<dbReference type="AlphaFoldDB" id="A0A3B7MI07"/>